<dbReference type="AlphaFoldDB" id="T2GAD4"/>
<evidence type="ECO:0000313" key="2">
    <source>
        <dbReference type="EMBL" id="AGW13066.1"/>
    </source>
</evidence>
<proteinExistence type="predicted"/>
<dbReference type="PANTHER" id="PTHR31876">
    <property type="entry name" value="COV-LIKE PROTEIN 1"/>
    <property type="match status" value="1"/>
</dbReference>
<organism evidence="2 3">
    <name type="scientific">Megalodesulfovibrio gigas (strain ATCC 19364 / DSM 1382 / NCIMB 9332 / VKM B-1759)</name>
    <name type="common">Desulfovibrio gigas</name>
    <dbReference type="NCBI Taxonomy" id="1121448"/>
    <lineage>
        <taxon>Bacteria</taxon>
        <taxon>Pseudomonadati</taxon>
        <taxon>Thermodesulfobacteriota</taxon>
        <taxon>Desulfovibrionia</taxon>
        <taxon>Desulfovibrionales</taxon>
        <taxon>Desulfovibrionaceae</taxon>
        <taxon>Megalodesulfovibrio</taxon>
    </lineage>
</organism>
<evidence type="ECO:0000313" key="3">
    <source>
        <dbReference type="Proteomes" id="UP000016587"/>
    </source>
</evidence>
<protein>
    <recommendedName>
        <fullName evidence="4">Transporter</fullName>
    </recommendedName>
</protein>
<dbReference type="KEGG" id="dgg:DGI_1210"/>
<dbReference type="PANTHER" id="PTHR31876:SF26">
    <property type="entry name" value="PROTEIN LIKE COV 2"/>
    <property type="match status" value="1"/>
</dbReference>
<dbReference type="Pfam" id="PF04367">
    <property type="entry name" value="DUF502"/>
    <property type="match status" value="1"/>
</dbReference>
<keyword evidence="1" id="KW-0812">Transmembrane</keyword>
<dbReference type="EMBL" id="CP006585">
    <property type="protein sequence ID" value="AGW13066.1"/>
    <property type="molecule type" value="Genomic_DNA"/>
</dbReference>
<dbReference type="Proteomes" id="UP000016587">
    <property type="component" value="Chromosome"/>
</dbReference>
<sequence length="235" mass="26539">MLNFIRRQILESKNVFRANILAGMLFLLPILATVFLINLLITWVDMSLLLLPPQYRPENYLPVRIPGLGLLLVIIILFVTGMFVRNFLGRKLVEIGERLMRYIPFVSKVYSWIKQMVDTLLLTSGKEFKRVVMVEYPRRGIWAMAFVTGVAEGEVQDKTNHRVINVFLPTTPNPTSGFYLLVPETDVIPLDMSVEDSMKLIMSGGILVPDNYKKQSNNGAGCQPAAPAAPREEQA</sequence>
<feature type="transmembrane region" description="Helical" evidence="1">
    <location>
        <begin position="63"/>
        <end position="84"/>
    </location>
</feature>
<dbReference type="eggNOG" id="COG2928">
    <property type="taxonomic scope" value="Bacteria"/>
</dbReference>
<evidence type="ECO:0000256" key="1">
    <source>
        <dbReference type="SAM" id="Phobius"/>
    </source>
</evidence>
<keyword evidence="1" id="KW-0472">Membrane</keyword>
<name>T2GAD4_MEGG1</name>
<dbReference type="STRING" id="1121448.DGI_1210"/>
<feature type="transmembrane region" description="Helical" evidence="1">
    <location>
        <begin position="20"/>
        <end position="43"/>
    </location>
</feature>
<keyword evidence="1" id="KW-1133">Transmembrane helix</keyword>
<dbReference type="InterPro" id="IPR007462">
    <property type="entry name" value="COV1-like"/>
</dbReference>
<evidence type="ECO:0008006" key="4">
    <source>
        <dbReference type="Google" id="ProtNLM"/>
    </source>
</evidence>
<dbReference type="RefSeq" id="WP_021759849.1">
    <property type="nucleotide sequence ID" value="NC_022444.1"/>
</dbReference>
<dbReference type="HOGENOM" id="CLU_068050_1_1_7"/>
<reference evidence="3" key="2">
    <citation type="submission" date="2013-07" db="EMBL/GenBank/DDBJ databases">
        <authorList>
            <person name="Morais-Silva F.O."/>
            <person name="Rezende A.M."/>
            <person name="Pimentel C."/>
            <person name="Resende D.M."/>
            <person name="Santos C.I."/>
            <person name="Clemente C."/>
            <person name="de Oliveira L.M."/>
            <person name="da Silva S.M."/>
            <person name="Costa D.A."/>
            <person name="Varela-Raposo A."/>
            <person name="Horacio E.C.A."/>
            <person name="Matos M."/>
            <person name="Flores O."/>
            <person name="Ruiz J.C."/>
            <person name="Rodrigues-Pousada C."/>
        </authorList>
    </citation>
    <scope>NUCLEOTIDE SEQUENCE [LARGE SCALE GENOMIC DNA]</scope>
    <source>
        <strain evidence="3">ATCC 19364 / DSM 1382 / NCIMB 9332 / VKM B-1759</strain>
    </source>
</reference>
<reference evidence="2 3" key="1">
    <citation type="journal article" date="2013" name="J. Bacteriol.">
        <title>Roles of HynAB and Ech, the only two hydrogenases found in the model sulfate reducer Desulfovibrio gigas.</title>
        <authorList>
            <person name="Morais-Silva F.O."/>
            <person name="Santos C.I."/>
            <person name="Rodrigues R."/>
            <person name="Pereira I.A."/>
            <person name="Rodrigues-Pousada C."/>
        </authorList>
    </citation>
    <scope>NUCLEOTIDE SEQUENCE [LARGE SCALE GENOMIC DNA]</scope>
    <source>
        <strain evidence="3">ATCC 19364 / DSM 1382 / NCIMB 9332 / VKM B-1759</strain>
    </source>
</reference>
<keyword evidence="3" id="KW-1185">Reference proteome</keyword>
<accession>T2GAD4</accession>
<gene>
    <name evidence="2" type="ORF">DGI_1210</name>
</gene>
<dbReference type="PATRIC" id="fig|1121448.10.peg.1202"/>